<feature type="non-terminal residue" evidence="1">
    <location>
        <position position="1"/>
    </location>
</feature>
<name>A0ABN9XMZ7_9DINO</name>
<dbReference type="EMBL" id="CAUYUJ010020903">
    <property type="protein sequence ID" value="CAK0901259.1"/>
    <property type="molecule type" value="Genomic_DNA"/>
</dbReference>
<keyword evidence="2" id="KW-1185">Reference proteome</keyword>
<protein>
    <submittedName>
        <fullName evidence="1">Uncharacterized protein</fullName>
    </submittedName>
</protein>
<comment type="caution">
    <text evidence="1">The sequence shown here is derived from an EMBL/GenBank/DDBJ whole genome shotgun (WGS) entry which is preliminary data.</text>
</comment>
<gene>
    <name evidence="1" type="ORF">PCOR1329_LOCUS78270</name>
</gene>
<reference evidence="1" key="1">
    <citation type="submission" date="2023-10" db="EMBL/GenBank/DDBJ databases">
        <authorList>
            <person name="Chen Y."/>
            <person name="Shah S."/>
            <person name="Dougan E. K."/>
            <person name="Thang M."/>
            <person name="Chan C."/>
        </authorList>
    </citation>
    <scope>NUCLEOTIDE SEQUENCE [LARGE SCALE GENOMIC DNA]</scope>
</reference>
<accession>A0ABN9XMZ7</accession>
<organism evidence="1 2">
    <name type="scientific">Prorocentrum cordatum</name>
    <dbReference type="NCBI Taxonomy" id="2364126"/>
    <lineage>
        <taxon>Eukaryota</taxon>
        <taxon>Sar</taxon>
        <taxon>Alveolata</taxon>
        <taxon>Dinophyceae</taxon>
        <taxon>Prorocentrales</taxon>
        <taxon>Prorocentraceae</taxon>
        <taxon>Prorocentrum</taxon>
    </lineage>
</organism>
<evidence type="ECO:0000313" key="1">
    <source>
        <dbReference type="EMBL" id="CAK0901259.1"/>
    </source>
</evidence>
<evidence type="ECO:0000313" key="2">
    <source>
        <dbReference type="Proteomes" id="UP001189429"/>
    </source>
</evidence>
<feature type="non-terminal residue" evidence="1">
    <location>
        <position position="184"/>
    </location>
</feature>
<proteinExistence type="predicted"/>
<dbReference type="Proteomes" id="UP001189429">
    <property type="component" value="Unassembled WGS sequence"/>
</dbReference>
<sequence>AGPEQPYSEEKVEAALALLKPGKRTVRMCNVAVRAKASSRVESVVLYAAQLLAGTPGAEAALKKLQVNWGRRLLGCPRGPPIKHAVVVAQCWWPMRLGTWFLERVIMARARLQALPCDHPAAVDRRAAKDMGTPTWETAALRLLGRLPSPPANLLCHAMFPPERIEAARRDRAARKEVLREYRL</sequence>